<dbReference type="InterPro" id="IPR036397">
    <property type="entry name" value="RNaseH_sf"/>
</dbReference>
<evidence type="ECO:0000256" key="3">
    <source>
        <dbReference type="SAM" id="Phobius"/>
    </source>
</evidence>
<dbReference type="InterPro" id="IPR025948">
    <property type="entry name" value="HTH-like_dom"/>
</dbReference>
<evidence type="ECO:0000313" key="6">
    <source>
        <dbReference type="Proteomes" id="UP000664966"/>
    </source>
</evidence>
<dbReference type="Pfam" id="PF13333">
    <property type="entry name" value="rve_2"/>
    <property type="match status" value="1"/>
</dbReference>
<dbReference type="AlphaFoldDB" id="A0AAQ0D4E1"/>
<dbReference type="InterPro" id="IPR009057">
    <property type="entry name" value="Homeodomain-like_sf"/>
</dbReference>
<evidence type="ECO:0000256" key="2">
    <source>
        <dbReference type="SAM" id="Coils"/>
    </source>
</evidence>
<evidence type="ECO:0000259" key="4">
    <source>
        <dbReference type="PROSITE" id="PS50994"/>
    </source>
</evidence>
<dbReference type="RefSeq" id="WP_208790085.1">
    <property type="nucleotide sequence ID" value="NZ_CP072123.1"/>
</dbReference>
<dbReference type="GO" id="GO:0003677">
    <property type="term" value="F:DNA binding"/>
    <property type="evidence" value="ECO:0007669"/>
    <property type="project" value="InterPro"/>
</dbReference>
<geneLocation type="plasmid" evidence="5 6">
    <name>p1KSK6</name>
</geneLocation>
<dbReference type="GO" id="GO:0004803">
    <property type="term" value="F:transposase activity"/>
    <property type="evidence" value="ECO:0007669"/>
    <property type="project" value="InterPro"/>
</dbReference>
<dbReference type="EMBL" id="CP072271">
    <property type="protein sequence ID" value="QTK45564.1"/>
    <property type="molecule type" value="Genomic_DNA"/>
</dbReference>
<comment type="similarity">
    <text evidence="1">Belongs to the transposase 8 family.</text>
</comment>
<keyword evidence="3" id="KW-0472">Membrane</keyword>
<dbReference type="Pfam" id="PF00665">
    <property type="entry name" value="rve"/>
    <property type="match status" value="1"/>
</dbReference>
<dbReference type="Gene3D" id="1.10.10.60">
    <property type="entry name" value="Homeodomain-like"/>
    <property type="match status" value="1"/>
</dbReference>
<dbReference type="PANTHER" id="PTHR46889">
    <property type="entry name" value="TRANSPOSASE INSF FOR INSERTION SEQUENCE IS3B-RELATED"/>
    <property type="match status" value="1"/>
</dbReference>
<organism evidence="5 6">
    <name type="scientific">Acinetobacter baumannii</name>
    <dbReference type="NCBI Taxonomy" id="470"/>
    <lineage>
        <taxon>Bacteria</taxon>
        <taxon>Pseudomonadati</taxon>
        <taxon>Pseudomonadota</taxon>
        <taxon>Gammaproteobacteria</taxon>
        <taxon>Moraxellales</taxon>
        <taxon>Moraxellaceae</taxon>
        <taxon>Acinetobacter</taxon>
        <taxon>Acinetobacter calcoaceticus/baumannii complex</taxon>
    </lineage>
</organism>
<dbReference type="InterPro" id="IPR048020">
    <property type="entry name" value="Transpos_IS3"/>
</dbReference>
<dbReference type="SUPFAM" id="SSF46689">
    <property type="entry name" value="Homeodomain-like"/>
    <property type="match status" value="1"/>
</dbReference>
<dbReference type="Gene3D" id="3.30.420.10">
    <property type="entry name" value="Ribonuclease H-like superfamily/Ribonuclease H"/>
    <property type="match status" value="1"/>
</dbReference>
<dbReference type="InterPro" id="IPR012337">
    <property type="entry name" value="RNaseH-like_sf"/>
</dbReference>
<proteinExistence type="inferred from homology"/>
<dbReference type="GO" id="GO:0006313">
    <property type="term" value="P:DNA transposition"/>
    <property type="evidence" value="ECO:0007669"/>
    <property type="project" value="InterPro"/>
</dbReference>
<protein>
    <submittedName>
        <fullName evidence="5">IS3 family transposase</fullName>
    </submittedName>
</protein>
<evidence type="ECO:0000256" key="1">
    <source>
        <dbReference type="ARBA" id="ARBA00009964"/>
    </source>
</evidence>
<dbReference type="PROSITE" id="PS50994">
    <property type="entry name" value="INTEGRASE"/>
    <property type="match status" value="1"/>
</dbReference>
<evidence type="ECO:0000313" key="5">
    <source>
        <dbReference type="EMBL" id="QTK45564.1"/>
    </source>
</evidence>
<keyword evidence="2" id="KW-0175">Coiled coil</keyword>
<dbReference type="GO" id="GO:0015074">
    <property type="term" value="P:DNA integration"/>
    <property type="evidence" value="ECO:0007669"/>
    <property type="project" value="InterPro"/>
</dbReference>
<dbReference type="PANTHER" id="PTHR46889:SF4">
    <property type="entry name" value="TRANSPOSASE INSO FOR INSERTION SEQUENCE ELEMENT IS911B-RELATED"/>
    <property type="match status" value="1"/>
</dbReference>
<dbReference type="InterPro" id="IPR001584">
    <property type="entry name" value="Integrase_cat-core"/>
</dbReference>
<gene>
    <name evidence="5" type="ORF">J6E47_20515</name>
</gene>
<keyword evidence="3" id="KW-0812">Transmembrane</keyword>
<name>A0AAQ0D4E1_ACIBA</name>
<sequence length="404" mass="47376">MSKKHKTYTTEFKAEAIKLIEANQGNVSETARQLSISMQTLSNWNTKAKAGTLAGTKQYSPDLNALLEENKKLKQQLKIAEMEREFFKKGSSVLCQRKSVRYAYMKQKRYSFPITLMARLLHVSVSCFYDWLKRGVSKRTIQRNQQTILVKIAHEETRQSYGYIRLTKYLQAQGIKMSMYAVRQIKALNHLYCKRHKRFKRTTNSDHNRAIYENLLEQQFSMTRPNQAWSSDITYIWTVEGWLYLAAVKDLYTKQVVGYSLNERMTTQLVCNALNMAIHNQKPTKELNALNMAIHNQKPTKELIVHSDRGSQYCSHEYRNILEQYGFQGSMSKRGDCYDNAPIESFWGILKNELVHHYNYQTREEAKADIIKYIELFYNHRRIQKGLGFKTPNQMAEDFYKLAA</sequence>
<accession>A0AAQ0D4E1</accession>
<keyword evidence="3" id="KW-1133">Transmembrane helix</keyword>
<reference evidence="5" key="1">
    <citation type="submission" date="2021-03" db="EMBL/GenBank/DDBJ databases">
        <title>Complete genome sequencing of Acinetobacter baumannii.</title>
        <authorList>
            <person name="Yadav B."/>
            <person name="Makwana N."/>
            <person name="Kharat A.S."/>
            <person name="Veeraraghavan B."/>
            <person name="Vijayakumar S."/>
            <person name="Priya M."/>
        </authorList>
    </citation>
    <scope>NUCLEOTIDE SEQUENCE</scope>
    <source>
        <strain evidence="5">KSK6</strain>
        <plasmid evidence="5">p1KSK6</plasmid>
    </source>
</reference>
<keyword evidence="5" id="KW-0614">Plasmid</keyword>
<dbReference type="InterPro" id="IPR002514">
    <property type="entry name" value="Transposase_8"/>
</dbReference>
<dbReference type="SUPFAM" id="SSF53098">
    <property type="entry name" value="Ribonuclease H-like"/>
    <property type="match status" value="1"/>
</dbReference>
<dbReference type="Proteomes" id="UP000664966">
    <property type="component" value="Plasmid p1KSK6"/>
</dbReference>
<feature type="domain" description="Integrase catalytic" evidence="4">
    <location>
        <begin position="221"/>
        <end position="400"/>
    </location>
</feature>
<dbReference type="NCBIfam" id="NF033516">
    <property type="entry name" value="transpos_IS3"/>
    <property type="match status" value="1"/>
</dbReference>
<dbReference type="Pfam" id="PF01527">
    <property type="entry name" value="HTH_Tnp_1"/>
    <property type="match status" value="1"/>
</dbReference>
<feature type="transmembrane region" description="Helical" evidence="3">
    <location>
        <begin position="110"/>
        <end position="132"/>
    </location>
</feature>
<feature type="coiled-coil region" evidence="2">
    <location>
        <begin position="63"/>
        <end position="90"/>
    </location>
</feature>
<dbReference type="InterPro" id="IPR050900">
    <property type="entry name" value="Transposase_IS3/IS150/IS904"/>
</dbReference>
<dbReference type="Pfam" id="PF13276">
    <property type="entry name" value="HTH_21"/>
    <property type="match status" value="1"/>
</dbReference>